<dbReference type="AlphaFoldDB" id="A0A841Q7M2"/>
<dbReference type="RefSeq" id="WP_174494617.1">
    <property type="nucleotide sequence ID" value="NZ_CADDWK010000001.1"/>
</dbReference>
<evidence type="ECO:0000256" key="10">
    <source>
        <dbReference type="ARBA" id="ARBA00025699"/>
    </source>
</evidence>
<comment type="similarity">
    <text evidence="2 12">Belongs to the RNA methyltransferase RsmE family.</text>
</comment>
<comment type="caution">
    <text evidence="15">The sequence shown here is derived from an EMBL/GenBank/DDBJ whole genome shotgun (WGS) entry which is preliminary data.</text>
</comment>
<gene>
    <name evidence="15" type="ORF">HNQ94_002799</name>
</gene>
<dbReference type="PIRSF" id="PIRSF015601">
    <property type="entry name" value="MTase_slr0722"/>
    <property type="match status" value="1"/>
</dbReference>
<dbReference type="SUPFAM" id="SSF88697">
    <property type="entry name" value="PUA domain-like"/>
    <property type="match status" value="1"/>
</dbReference>
<evidence type="ECO:0000256" key="8">
    <source>
        <dbReference type="ARBA" id="ARBA00022679"/>
    </source>
</evidence>
<evidence type="ECO:0000256" key="4">
    <source>
        <dbReference type="ARBA" id="ARBA00013673"/>
    </source>
</evidence>
<feature type="domain" description="Ribosomal RNA small subunit methyltransferase E methyltransferase" evidence="13">
    <location>
        <begin position="74"/>
        <end position="243"/>
    </location>
</feature>
<evidence type="ECO:0000256" key="7">
    <source>
        <dbReference type="ARBA" id="ARBA00022603"/>
    </source>
</evidence>
<evidence type="ECO:0000259" key="14">
    <source>
        <dbReference type="Pfam" id="PF20260"/>
    </source>
</evidence>
<keyword evidence="9 12" id="KW-0949">S-adenosyl-L-methionine</keyword>
<feature type="domain" description="Ribosomal RNA small subunit methyltransferase E PUA-like" evidence="14">
    <location>
        <begin position="19"/>
        <end position="64"/>
    </location>
</feature>
<keyword evidence="6 12" id="KW-0698">rRNA processing</keyword>
<dbReference type="EC" id="2.1.1.193" evidence="3 12"/>
<dbReference type="InterPro" id="IPR015947">
    <property type="entry name" value="PUA-like_sf"/>
</dbReference>
<dbReference type="NCBIfam" id="NF008691">
    <property type="entry name" value="PRK11713.1-4"/>
    <property type="match status" value="1"/>
</dbReference>
<dbReference type="GO" id="GO:0070475">
    <property type="term" value="P:rRNA base methylation"/>
    <property type="evidence" value="ECO:0007669"/>
    <property type="project" value="TreeGrafter"/>
</dbReference>
<comment type="catalytic activity">
    <reaction evidence="11 12">
        <text>uridine(1498) in 16S rRNA + S-adenosyl-L-methionine = N(3)-methyluridine(1498) in 16S rRNA + S-adenosyl-L-homocysteine + H(+)</text>
        <dbReference type="Rhea" id="RHEA:42920"/>
        <dbReference type="Rhea" id="RHEA-COMP:10283"/>
        <dbReference type="Rhea" id="RHEA-COMP:10284"/>
        <dbReference type="ChEBI" id="CHEBI:15378"/>
        <dbReference type="ChEBI" id="CHEBI:57856"/>
        <dbReference type="ChEBI" id="CHEBI:59789"/>
        <dbReference type="ChEBI" id="CHEBI:65315"/>
        <dbReference type="ChEBI" id="CHEBI:74502"/>
        <dbReference type="EC" id="2.1.1.193"/>
    </reaction>
</comment>
<comment type="subcellular location">
    <subcellularLocation>
        <location evidence="1 12">Cytoplasm</location>
    </subcellularLocation>
</comment>
<evidence type="ECO:0000256" key="9">
    <source>
        <dbReference type="ARBA" id="ARBA00022691"/>
    </source>
</evidence>
<comment type="function">
    <text evidence="10 12">Specifically methylates the N3 position of the uracil ring of uridine 1498 (m3U1498) in 16S rRNA. Acts on the fully assembled 30S ribosomal subunit.</text>
</comment>
<evidence type="ECO:0000256" key="2">
    <source>
        <dbReference type="ARBA" id="ARBA00005528"/>
    </source>
</evidence>
<dbReference type="InterPro" id="IPR006700">
    <property type="entry name" value="RsmE"/>
</dbReference>
<dbReference type="GO" id="GO:0070042">
    <property type="term" value="F:rRNA (uridine-N3-)-methyltransferase activity"/>
    <property type="evidence" value="ECO:0007669"/>
    <property type="project" value="TreeGrafter"/>
</dbReference>
<dbReference type="PANTHER" id="PTHR30027">
    <property type="entry name" value="RIBOSOMAL RNA SMALL SUBUNIT METHYLTRANSFERASE E"/>
    <property type="match status" value="1"/>
</dbReference>
<accession>A0A841Q7M2</accession>
<name>A0A841Q7M2_9BACI</name>
<keyword evidence="8 12" id="KW-0808">Transferase</keyword>
<evidence type="ECO:0000313" key="15">
    <source>
        <dbReference type="EMBL" id="MBB6454324.1"/>
    </source>
</evidence>
<dbReference type="InterPro" id="IPR029026">
    <property type="entry name" value="tRNA_m1G_MTases_N"/>
</dbReference>
<protein>
    <recommendedName>
        <fullName evidence="4 12">Ribosomal RNA small subunit methyltransferase E</fullName>
        <ecNumber evidence="3 12">2.1.1.193</ecNumber>
    </recommendedName>
</protein>
<dbReference type="Gene3D" id="3.40.1280.10">
    <property type="match status" value="1"/>
</dbReference>
<evidence type="ECO:0000256" key="5">
    <source>
        <dbReference type="ARBA" id="ARBA00022490"/>
    </source>
</evidence>
<evidence type="ECO:0000256" key="1">
    <source>
        <dbReference type="ARBA" id="ARBA00004496"/>
    </source>
</evidence>
<dbReference type="EMBL" id="JACHGH010000008">
    <property type="protein sequence ID" value="MBB6454324.1"/>
    <property type="molecule type" value="Genomic_DNA"/>
</dbReference>
<dbReference type="Pfam" id="PF04452">
    <property type="entry name" value="Methyltrans_RNA"/>
    <property type="match status" value="1"/>
</dbReference>
<keyword evidence="16" id="KW-1185">Reference proteome</keyword>
<dbReference type="SUPFAM" id="SSF75217">
    <property type="entry name" value="alpha/beta knot"/>
    <property type="match status" value="1"/>
</dbReference>
<dbReference type="CDD" id="cd18084">
    <property type="entry name" value="RsmE-like"/>
    <property type="match status" value="1"/>
</dbReference>
<proteinExistence type="inferred from homology"/>
<dbReference type="Gene3D" id="2.40.240.20">
    <property type="entry name" value="Hypothetical PUA domain-like, domain 1"/>
    <property type="match status" value="1"/>
</dbReference>
<dbReference type="PANTHER" id="PTHR30027:SF3">
    <property type="entry name" value="16S RRNA (URACIL(1498)-N(3))-METHYLTRANSFERASE"/>
    <property type="match status" value="1"/>
</dbReference>
<dbReference type="InterPro" id="IPR046887">
    <property type="entry name" value="RsmE_PUA-like"/>
</dbReference>
<evidence type="ECO:0000256" key="3">
    <source>
        <dbReference type="ARBA" id="ARBA00012328"/>
    </source>
</evidence>
<keyword evidence="5 12" id="KW-0963">Cytoplasm</keyword>
<evidence type="ECO:0000256" key="6">
    <source>
        <dbReference type="ARBA" id="ARBA00022552"/>
    </source>
</evidence>
<sequence>MQRYFVQETNWTNEHRVDVTGDDARHISKVMRMKEKDQIICCHPGGKSALCEIEEFTNEKVICHVVQWLNEHKEMPVEVTIAQGLPKGDKLELVVQKGTELGAAAFLPFQAERSVVKWDQRKSDKKIERLAKIAKEASEQSHRTSIPKIHELENFQGLLRFCESFDHKIVASEVEAKKEAPSLLSDMISNINPGQRVVVVIGPEGGFSNQELEIMGQHGFLFTRFGPRILRTETAPFYFLSVMSYHFEELR</sequence>
<organism evidence="15 16">
    <name type="scientific">Salirhabdus euzebyi</name>
    <dbReference type="NCBI Taxonomy" id="394506"/>
    <lineage>
        <taxon>Bacteria</taxon>
        <taxon>Bacillati</taxon>
        <taxon>Bacillota</taxon>
        <taxon>Bacilli</taxon>
        <taxon>Bacillales</taxon>
        <taxon>Bacillaceae</taxon>
        <taxon>Salirhabdus</taxon>
    </lineage>
</organism>
<evidence type="ECO:0000313" key="16">
    <source>
        <dbReference type="Proteomes" id="UP000581688"/>
    </source>
</evidence>
<reference evidence="15 16" key="1">
    <citation type="submission" date="2020-08" db="EMBL/GenBank/DDBJ databases">
        <title>Genomic Encyclopedia of Type Strains, Phase IV (KMG-IV): sequencing the most valuable type-strain genomes for metagenomic binning, comparative biology and taxonomic classification.</title>
        <authorList>
            <person name="Goeker M."/>
        </authorList>
    </citation>
    <scope>NUCLEOTIDE SEQUENCE [LARGE SCALE GENOMIC DNA]</scope>
    <source>
        <strain evidence="15 16">DSM 19612</strain>
    </source>
</reference>
<dbReference type="InterPro" id="IPR029028">
    <property type="entry name" value="Alpha/beta_knot_MTases"/>
</dbReference>
<dbReference type="Proteomes" id="UP000581688">
    <property type="component" value="Unassembled WGS sequence"/>
</dbReference>
<keyword evidence="7 12" id="KW-0489">Methyltransferase</keyword>
<dbReference type="NCBIfam" id="TIGR00046">
    <property type="entry name" value="RsmE family RNA methyltransferase"/>
    <property type="match status" value="1"/>
</dbReference>
<evidence type="ECO:0000256" key="12">
    <source>
        <dbReference type="PIRNR" id="PIRNR015601"/>
    </source>
</evidence>
<dbReference type="InterPro" id="IPR046886">
    <property type="entry name" value="RsmE_MTase_dom"/>
</dbReference>
<dbReference type="Pfam" id="PF20260">
    <property type="entry name" value="PUA_4"/>
    <property type="match status" value="1"/>
</dbReference>
<dbReference type="GO" id="GO:0005737">
    <property type="term" value="C:cytoplasm"/>
    <property type="evidence" value="ECO:0007669"/>
    <property type="project" value="UniProtKB-SubCell"/>
</dbReference>
<evidence type="ECO:0000259" key="13">
    <source>
        <dbReference type="Pfam" id="PF04452"/>
    </source>
</evidence>
<evidence type="ECO:0000256" key="11">
    <source>
        <dbReference type="ARBA" id="ARBA00047944"/>
    </source>
</evidence>